<dbReference type="InterPro" id="IPR001789">
    <property type="entry name" value="Sig_transdc_resp-reg_receiver"/>
</dbReference>
<dbReference type="CDD" id="cd00383">
    <property type="entry name" value="trans_reg_C"/>
    <property type="match status" value="1"/>
</dbReference>
<dbReference type="PANTHER" id="PTHR48111:SF67">
    <property type="entry name" value="TRANSCRIPTIONAL REGULATORY PROTEIN TCTD"/>
    <property type="match status" value="1"/>
</dbReference>
<dbReference type="Proteomes" id="UP000035352">
    <property type="component" value="Chromosome"/>
</dbReference>
<dbReference type="InterPro" id="IPR011006">
    <property type="entry name" value="CheY-like_superfamily"/>
</dbReference>
<dbReference type="Gene3D" id="3.40.50.2300">
    <property type="match status" value="1"/>
</dbReference>
<dbReference type="PANTHER" id="PTHR48111">
    <property type="entry name" value="REGULATOR OF RPOS"/>
    <property type="match status" value="1"/>
</dbReference>
<dbReference type="GO" id="GO:0032993">
    <property type="term" value="C:protein-DNA complex"/>
    <property type="evidence" value="ECO:0007669"/>
    <property type="project" value="TreeGrafter"/>
</dbReference>
<dbReference type="GO" id="GO:0000976">
    <property type="term" value="F:transcription cis-regulatory region binding"/>
    <property type="evidence" value="ECO:0007669"/>
    <property type="project" value="TreeGrafter"/>
</dbReference>
<dbReference type="RefSeq" id="WP_047194446.1">
    <property type="nucleotide sequence ID" value="NZ_CP011371.1"/>
</dbReference>
<keyword evidence="4" id="KW-0597">Phosphoprotein</keyword>
<gene>
    <name evidence="8" type="primary">tctD</name>
    <name evidence="8" type="ORF">AAW51_1932</name>
</gene>
<keyword evidence="9" id="KW-1185">Reference proteome</keyword>
<reference evidence="8 9" key="1">
    <citation type="submission" date="2015-05" db="EMBL/GenBank/DDBJ databases">
        <authorList>
            <person name="Tang B."/>
            <person name="Yu Y."/>
        </authorList>
    </citation>
    <scope>NUCLEOTIDE SEQUENCE [LARGE SCALE GENOMIC DNA]</scope>
    <source>
        <strain evidence="8 9">DSM 7029</strain>
    </source>
</reference>
<proteinExistence type="predicted"/>
<feature type="modified residue" description="4-aspartylphosphate" evidence="4">
    <location>
        <position position="51"/>
    </location>
</feature>
<keyword evidence="1" id="KW-0805">Transcription regulation</keyword>
<dbReference type="InterPro" id="IPR001867">
    <property type="entry name" value="OmpR/PhoB-type_DNA-bd"/>
</dbReference>
<organism evidence="8 9">
    <name type="scientific">Caldimonas brevitalea</name>
    <dbReference type="NCBI Taxonomy" id="413882"/>
    <lineage>
        <taxon>Bacteria</taxon>
        <taxon>Pseudomonadati</taxon>
        <taxon>Pseudomonadota</taxon>
        <taxon>Betaproteobacteria</taxon>
        <taxon>Burkholderiales</taxon>
        <taxon>Sphaerotilaceae</taxon>
        <taxon>Caldimonas</taxon>
    </lineage>
</organism>
<evidence type="ECO:0000256" key="4">
    <source>
        <dbReference type="PROSITE-ProRule" id="PRU00169"/>
    </source>
</evidence>
<dbReference type="GO" id="GO:0000156">
    <property type="term" value="F:phosphorelay response regulator activity"/>
    <property type="evidence" value="ECO:0007669"/>
    <property type="project" value="TreeGrafter"/>
</dbReference>
<dbReference type="PROSITE" id="PS50110">
    <property type="entry name" value="RESPONSE_REGULATORY"/>
    <property type="match status" value="1"/>
</dbReference>
<evidence type="ECO:0000256" key="1">
    <source>
        <dbReference type="ARBA" id="ARBA00023015"/>
    </source>
</evidence>
<dbReference type="AlphaFoldDB" id="A0A0G3BKV8"/>
<dbReference type="STRING" id="413882.AAW51_1932"/>
<protein>
    <submittedName>
        <fullName evidence="8">Chemotaxis protein CheY</fullName>
    </submittedName>
</protein>
<keyword evidence="2 5" id="KW-0238">DNA-binding</keyword>
<dbReference type="Pfam" id="PF00486">
    <property type="entry name" value="Trans_reg_C"/>
    <property type="match status" value="1"/>
</dbReference>
<dbReference type="KEGG" id="pbh:AAW51_1932"/>
<sequence length="225" mass="24520">MKLLLVEDDDSMARALHLALERRGFDVEVCGNGTDALQRLRHAPPDLTLLDLTIPGMDGLAVLQKARAQGVTAPILVLTARGAVGDRIQGLNAGADDYLAKPFDLDELEARVRALLRRAHGDADMALQCGRLRLERDSGAFYLGNEVLDLTPREQALLKALIAKPGHAVPKERLFRLVFPMESAIQFEAIEVVAYRLRKKLAGSGVSLVTLRGLGYLLKAEPASH</sequence>
<dbReference type="InterPro" id="IPR039420">
    <property type="entry name" value="WalR-like"/>
</dbReference>
<accession>A0A0G3BKV8</accession>
<feature type="domain" description="Response regulatory" evidence="6">
    <location>
        <begin position="2"/>
        <end position="116"/>
    </location>
</feature>
<dbReference type="PROSITE" id="PS51755">
    <property type="entry name" value="OMPR_PHOB"/>
    <property type="match status" value="1"/>
</dbReference>
<dbReference type="SMART" id="SM00448">
    <property type="entry name" value="REC"/>
    <property type="match status" value="1"/>
</dbReference>
<evidence type="ECO:0000313" key="8">
    <source>
        <dbReference type="EMBL" id="AKJ28623.1"/>
    </source>
</evidence>
<keyword evidence="3" id="KW-0804">Transcription</keyword>
<feature type="DNA-binding region" description="OmpR/PhoB-type" evidence="5">
    <location>
        <begin position="124"/>
        <end position="220"/>
    </location>
</feature>
<dbReference type="SMART" id="SM00862">
    <property type="entry name" value="Trans_reg_C"/>
    <property type="match status" value="1"/>
</dbReference>
<evidence type="ECO:0000256" key="5">
    <source>
        <dbReference type="PROSITE-ProRule" id="PRU01091"/>
    </source>
</evidence>
<dbReference type="CDD" id="cd17624">
    <property type="entry name" value="REC_OmpR_PmrA-like"/>
    <property type="match status" value="1"/>
</dbReference>
<dbReference type="GO" id="GO:0006355">
    <property type="term" value="P:regulation of DNA-templated transcription"/>
    <property type="evidence" value="ECO:0007669"/>
    <property type="project" value="InterPro"/>
</dbReference>
<dbReference type="OrthoDB" id="9802426at2"/>
<evidence type="ECO:0000256" key="3">
    <source>
        <dbReference type="ARBA" id="ARBA00023163"/>
    </source>
</evidence>
<evidence type="ECO:0000259" key="6">
    <source>
        <dbReference type="PROSITE" id="PS50110"/>
    </source>
</evidence>
<name>A0A0G3BKV8_9BURK</name>
<evidence type="ECO:0000313" key="9">
    <source>
        <dbReference type="Proteomes" id="UP000035352"/>
    </source>
</evidence>
<evidence type="ECO:0000259" key="7">
    <source>
        <dbReference type="PROSITE" id="PS51755"/>
    </source>
</evidence>
<dbReference type="GO" id="GO:0005829">
    <property type="term" value="C:cytosol"/>
    <property type="evidence" value="ECO:0007669"/>
    <property type="project" value="TreeGrafter"/>
</dbReference>
<dbReference type="Pfam" id="PF00072">
    <property type="entry name" value="Response_reg"/>
    <property type="match status" value="1"/>
</dbReference>
<dbReference type="EMBL" id="CP011371">
    <property type="protein sequence ID" value="AKJ28623.1"/>
    <property type="molecule type" value="Genomic_DNA"/>
</dbReference>
<feature type="domain" description="OmpR/PhoB-type" evidence="7">
    <location>
        <begin position="124"/>
        <end position="220"/>
    </location>
</feature>
<dbReference type="SUPFAM" id="SSF52172">
    <property type="entry name" value="CheY-like"/>
    <property type="match status" value="1"/>
</dbReference>
<dbReference type="PATRIC" id="fig|413882.6.peg.2032"/>
<dbReference type="Gene3D" id="6.10.250.690">
    <property type="match status" value="1"/>
</dbReference>
<dbReference type="InterPro" id="IPR036388">
    <property type="entry name" value="WH-like_DNA-bd_sf"/>
</dbReference>
<evidence type="ECO:0000256" key="2">
    <source>
        <dbReference type="ARBA" id="ARBA00023125"/>
    </source>
</evidence>
<dbReference type="Gene3D" id="1.10.10.10">
    <property type="entry name" value="Winged helix-like DNA-binding domain superfamily/Winged helix DNA-binding domain"/>
    <property type="match status" value="1"/>
</dbReference>